<protein>
    <submittedName>
        <fullName evidence="1">Uncharacterized protein</fullName>
    </submittedName>
</protein>
<evidence type="ECO:0000313" key="2">
    <source>
        <dbReference type="Proteomes" id="UP001151760"/>
    </source>
</evidence>
<dbReference type="EMBL" id="BQNB010021012">
    <property type="protein sequence ID" value="GJU01944.1"/>
    <property type="molecule type" value="Genomic_DNA"/>
</dbReference>
<name>A0ABQ5IP58_9ASTR</name>
<proteinExistence type="predicted"/>
<reference evidence="1" key="2">
    <citation type="submission" date="2022-01" db="EMBL/GenBank/DDBJ databases">
        <authorList>
            <person name="Yamashiro T."/>
            <person name="Shiraishi A."/>
            <person name="Satake H."/>
            <person name="Nakayama K."/>
        </authorList>
    </citation>
    <scope>NUCLEOTIDE SEQUENCE</scope>
</reference>
<sequence length="378" mass="43611">MNVPVSSVRIALPPRLKRDDLTKVRVYEEKRILLLELVFTFPFELRIPPRFPPNLNNWDTALLQPFDFSILDFYVFLHKFVPIIIRSDTLLKLTYPYEEVDPLNPPPPASESKPDDEIEVENPIEHEDKTVPVSVYEDMISLFGRMVNFSRRLCGRETTHALVEKKGEAKDKFYGKLILDLGNEVHSSMEQGTAAMKKGFVFEERPNEAIDILIEDEKSPLSEPRGSPPDVEEFNDGMFLQCWFNHHTTNGHQFTMFNRHQELASPKQTTLGNCYFEHYRGRLQAISATINGHEKLITEDSLRRDLKLDDAEGISSLSNEEIFEHLAHMGYVTKSESLTFFKAMVKKKELILLMVKAADLEISMHGDYYGKFVTDPKR</sequence>
<comment type="caution">
    <text evidence="1">The sequence shown here is derived from an EMBL/GenBank/DDBJ whole genome shotgun (WGS) entry which is preliminary data.</text>
</comment>
<keyword evidence="2" id="KW-1185">Reference proteome</keyword>
<accession>A0ABQ5IP58</accession>
<evidence type="ECO:0000313" key="1">
    <source>
        <dbReference type="EMBL" id="GJU01944.1"/>
    </source>
</evidence>
<gene>
    <name evidence="1" type="ORF">Tco_1112282</name>
</gene>
<reference evidence="1" key="1">
    <citation type="journal article" date="2022" name="Int. J. Mol. Sci.">
        <title>Draft Genome of Tanacetum Coccineum: Genomic Comparison of Closely Related Tanacetum-Family Plants.</title>
        <authorList>
            <person name="Yamashiro T."/>
            <person name="Shiraishi A."/>
            <person name="Nakayama K."/>
            <person name="Satake H."/>
        </authorList>
    </citation>
    <scope>NUCLEOTIDE SEQUENCE</scope>
</reference>
<dbReference type="Proteomes" id="UP001151760">
    <property type="component" value="Unassembled WGS sequence"/>
</dbReference>
<organism evidence="1 2">
    <name type="scientific">Tanacetum coccineum</name>
    <dbReference type="NCBI Taxonomy" id="301880"/>
    <lineage>
        <taxon>Eukaryota</taxon>
        <taxon>Viridiplantae</taxon>
        <taxon>Streptophyta</taxon>
        <taxon>Embryophyta</taxon>
        <taxon>Tracheophyta</taxon>
        <taxon>Spermatophyta</taxon>
        <taxon>Magnoliopsida</taxon>
        <taxon>eudicotyledons</taxon>
        <taxon>Gunneridae</taxon>
        <taxon>Pentapetalae</taxon>
        <taxon>asterids</taxon>
        <taxon>campanulids</taxon>
        <taxon>Asterales</taxon>
        <taxon>Asteraceae</taxon>
        <taxon>Asteroideae</taxon>
        <taxon>Anthemideae</taxon>
        <taxon>Anthemidinae</taxon>
        <taxon>Tanacetum</taxon>
    </lineage>
</organism>